<dbReference type="OrthoDB" id="9867630at2"/>
<organism evidence="2 3">
    <name type="scientific">Gloeobacter kilaueensis (strain ATCC BAA-2537 / CCAP 1431/1 / ULC 316 / JS1)</name>
    <dbReference type="NCBI Taxonomy" id="1183438"/>
    <lineage>
        <taxon>Bacteria</taxon>
        <taxon>Bacillati</taxon>
        <taxon>Cyanobacteriota</taxon>
        <taxon>Cyanophyceae</taxon>
        <taxon>Gloeobacterales</taxon>
        <taxon>Gloeobacteraceae</taxon>
        <taxon>Gloeobacter</taxon>
    </lineage>
</organism>
<keyword evidence="3" id="KW-1185">Reference proteome</keyword>
<gene>
    <name evidence="2" type="ORF">GKIL_3536</name>
</gene>
<protein>
    <recommendedName>
        <fullName evidence="4">General stress protein 17M-like domain-containing protein</fullName>
    </recommendedName>
</protein>
<dbReference type="Proteomes" id="UP000017396">
    <property type="component" value="Chromosome"/>
</dbReference>
<feature type="compositionally biased region" description="Acidic residues" evidence="1">
    <location>
        <begin position="136"/>
        <end position="149"/>
    </location>
</feature>
<dbReference type="STRING" id="1183438.GKIL_3536"/>
<dbReference type="EMBL" id="CP003587">
    <property type="protein sequence ID" value="AGY59782.1"/>
    <property type="molecule type" value="Genomic_DNA"/>
</dbReference>
<reference evidence="2 3" key="1">
    <citation type="journal article" date="2013" name="PLoS ONE">
        <title>Cultivation and Complete Genome Sequencing of Gloeobacter kilaueensis sp. nov., from a Lava Cave in Kilauea Caldera, Hawai'i.</title>
        <authorList>
            <person name="Saw J.H."/>
            <person name="Schatz M."/>
            <person name="Brown M.V."/>
            <person name="Kunkel D.D."/>
            <person name="Foster J.S."/>
            <person name="Shick H."/>
            <person name="Christensen S."/>
            <person name="Hou S."/>
            <person name="Wan X."/>
            <person name="Donachie S.P."/>
        </authorList>
    </citation>
    <scope>NUCLEOTIDE SEQUENCE [LARGE SCALE GENOMIC DNA]</scope>
    <source>
        <strain evidence="3">JS</strain>
    </source>
</reference>
<dbReference type="KEGG" id="glj:GKIL_3536"/>
<dbReference type="RefSeq" id="WP_023175086.1">
    <property type="nucleotide sequence ID" value="NC_022600.1"/>
</dbReference>
<dbReference type="AlphaFoldDB" id="U5QLB7"/>
<proteinExistence type="predicted"/>
<name>U5QLB7_GLOK1</name>
<dbReference type="HOGENOM" id="CLU_1624786_0_0_3"/>
<feature type="region of interest" description="Disordered" evidence="1">
    <location>
        <begin position="123"/>
        <end position="163"/>
    </location>
</feature>
<sequence length="163" mass="17406">MTAGEPNTDAPGIEKTAQPLAVLFRHRDAAEQALIDLRAAGFAPQVFALPPERDESWIVSNIVTGDPAALDDLDGHLRSAGLSEKRAAYFAAGVRAEKILLLIPAGARLAQAHELLIPRGGDYGPHNPWNPSREPEPDELAFSLDEDSDSAGGHDGVWARGSR</sequence>
<evidence type="ECO:0000313" key="3">
    <source>
        <dbReference type="Proteomes" id="UP000017396"/>
    </source>
</evidence>
<evidence type="ECO:0000313" key="2">
    <source>
        <dbReference type="EMBL" id="AGY59782.1"/>
    </source>
</evidence>
<evidence type="ECO:0008006" key="4">
    <source>
        <dbReference type="Google" id="ProtNLM"/>
    </source>
</evidence>
<evidence type="ECO:0000256" key="1">
    <source>
        <dbReference type="SAM" id="MobiDB-lite"/>
    </source>
</evidence>
<accession>U5QLB7</accession>